<dbReference type="InterPro" id="IPR036291">
    <property type="entry name" value="NAD(P)-bd_dom_sf"/>
</dbReference>
<organism evidence="4 5">
    <name type="scientific">Imshaugia aleurites</name>
    <dbReference type="NCBI Taxonomy" id="172621"/>
    <lineage>
        <taxon>Eukaryota</taxon>
        <taxon>Fungi</taxon>
        <taxon>Dikarya</taxon>
        <taxon>Ascomycota</taxon>
        <taxon>Pezizomycotina</taxon>
        <taxon>Lecanoromycetes</taxon>
        <taxon>OSLEUM clade</taxon>
        <taxon>Lecanoromycetidae</taxon>
        <taxon>Lecanorales</taxon>
        <taxon>Lecanorineae</taxon>
        <taxon>Parmeliaceae</taxon>
        <taxon>Imshaugia</taxon>
    </lineage>
</organism>
<dbReference type="InterPro" id="IPR008030">
    <property type="entry name" value="NmrA-like"/>
</dbReference>
<reference evidence="4" key="1">
    <citation type="submission" date="2021-03" db="EMBL/GenBank/DDBJ databases">
        <authorList>
            <person name="Tagirdzhanova G."/>
        </authorList>
    </citation>
    <scope>NUCLEOTIDE SEQUENCE</scope>
</reference>
<name>A0A8H3FRU1_9LECA</name>
<dbReference type="GO" id="GO:0005634">
    <property type="term" value="C:nucleus"/>
    <property type="evidence" value="ECO:0007669"/>
    <property type="project" value="TreeGrafter"/>
</dbReference>
<evidence type="ECO:0000313" key="5">
    <source>
        <dbReference type="Proteomes" id="UP000664534"/>
    </source>
</evidence>
<proteinExistence type="inferred from homology"/>
<dbReference type="PANTHER" id="PTHR42748">
    <property type="entry name" value="NITROGEN METABOLITE REPRESSION PROTEIN NMRA FAMILY MEMBER"/>
    <property type="match status" value="1"/>
</dbReference>
<dbReference type="EMBL" id="CAJPDT010000049">
    <property type="protein sequence ID" value="CAF9928214.1"/>
    <property type="molecule type" value="Genomic_DNA"/>
</dbReference>
<keyword evidence="5" id="KW-1185">Reference proteome</keyword>
<keyword evidence="2" id="KW-0521">NADP</keyword>
<comment type="caution">
    <text evidence="4">The sequence shown here is derived from an EMBL/GenBank/DDBJ whole genome shotgun (WGS) entry which is preliminary data.</text>
</comment>
<evidence type="ECO:0000313" key="4">
    <source>
        <dbReference type="EMBL" id="CAF9928214.1"/>
    </source>
</evidence>
<evidence type="ECO:0000256" key="1">
    <source>
        <dbReference type="ARBA" id="ARBA00006328"/>
    </source>
</evidence>
<dbReference type="Proteomes" id="UP000664534">
    <property type="component" value="Unassembled WGS sequence"/>
</dbReference>
<dbReference type="SUPFAM" id="SSF51735">
    <property type="entry name" value="NAD(P)-binding Rossmann-fold domains"/>
    <property type="match status" value="1"/>
</dbReference>
<dbReference type="Pfam" id="PF05368">
    <property type="entry name" value="NmrA"/>
    <property type="match status" value="1"/>
</dbReference>
<feature type="domain" description="NmrA-like" evidence="3">
    <location>
        <begin position="9"/>
        <end position="241"/>
    </location>
</feature>
<gene>
    <name evidence="4" type="ORF">IMSHALPRED_007408</name>
</gene>
<protein>
    <recommendedName>
        <fullName evidence="3">NmrA-like domain-containing protein</fullName>
    </recommendedName>
</protein>
<accession>A0A8H3FRU1</accession>
<dbReference type="InterPro" id="IPR051164">
    <property type="entry name" value="NmrA-like_oxidored"/>
</dbReference>
<evidence type="ECO:0000256" key="2">
    <source>
        <dbReference type="ARBA" id="ARBA00022857"/>
    </source>
</evidence>
<dbReference type="PANTHER" id="PTHR42748:SF31">
    <property type="entry name" value="NMRA-LIKE DOMAIN-CONTAINING PROTEIN-RELATED"/>
    <property type="match status" value="1"/>
</dbReference>
<dbReference type="OrthoDB" id="419598at2759"/>
<sequence>MTAKPSQDLLLLTCANGKQSNNLIPFILPKWRRLRLIVNSVDSREQLVNKYASSESDVEVIQADLAQPNDCKRILEGVTAVYYIGPSFHPKELEIGKNMIEAALHHKIQHFVFSSVIHTQLRKLLQHDCKRYIEEALIESGVPYTILQLSHFMDMFPLQQLLSSESPTYTARFDPTVPFSYTSLVDLGEAAAKILEEREKHFFATYQLTSTTPPMGYSQVCEIASKMIGKDIKVEQMPFEKTMGGNVDALMGLKPHPSTRDGMQRMLLYYNYRGLVGNNNLMRWILGREPMSWEKWIEGKMEGG</sequence>
<comment type="similarity">
    <text evidence="1">Belongs to the NmrA-type oxidoreductase family.</text>
</comment>
<evidence type="ECO:0000259" key="3">
    <source>
        <dbReference type="Pfam" id="PF05368"/>
    </source>
</evidence>
<dbReference type="AlphaFoldDB" id="A0A8H3FRU1"/>
<dbReference type="Gene3D" id="3.40.50.720">
    <property type="entry name" value="NAD(P)-binding Rossmann-like Domain"/>
    <property type="match status" value="1"/>
</dbReference>